<dbReference type="Proteomes" id="UP000605427">
    <property type="component" value="Unassembled WGS sequence"/>
</dbReference>
<name>A0ABQ1ZSV2_9BACL</name>
<dbReference type="InterPro" id="IPR010994">
    <property type="entry name" value="RuvA_2-like"/>
</dbReference>
<dbReference type="PANTHER" id="PTHR21180">
    <property type="entry name" value="ENDONUCLEASE/EXONUCLEASE/PHOSPHATASE FAMILY DOMAIN-CONTAINING PROTEIN 1"/>
    <property type="match status" value="1"/>
</dbReference>
<organism evidence="4 5">
    <name type="scientific">Saccharibacillus endophyticus</name>
    <dbReference type="NCBI Taxonomy" id="2060666"/>
    <lineage>
        <taxon>Bacteria</taxon>
        <taxon>Bacillati</taxon>
        <taxon>Bacillota</taxon>
        <taxon>Bacilli</taxon>
        <taxon>Bacillales</taxon>
        <taxon>Paenibacillaceae</taxon>
        <taxon>Saccharibacillus</taxon>
    </lineage>
</organism>
<feature type="compositionally biased region" description="Basic and acidic residues" evidence="1">
    <location>
        <begin position="58"/>
        <end position="68"/>
    </location>
</feature>
<dbReference type="Gene3D" id="1.10.150.280">
    <property type="entry name" value="AF1531-like domain"/>
    <property type="match status" value="1"/>
</dbReference>
<evidence type="ECO:0000313" key="5">
    <source>
        <dbReference type="Proteomes" id="UP000605427"/>
    </source>
</evidence>
<reference evidence="5" key="1">
    <citation type="journal article" date="2019" name="Int. J. Syst. Evol. Microbiol.">
        <title>The Global Catalogue of Microorganisms (GCM) 10K type strain sequencing project: providing services to taxonomists for standard genome sequencing and annotation.</title>
        <authorList>
            <consortium name="The Broad Institute Genomics Platform"/>
            <consortium name="The Broad Institute Genome Sequencing Center for Infectious Disease"/>
            <person name="Wu L."/>
            <person name="Ma J."/>
        </authorList>
    </citation>
    <scope>NUCLEOTIDE SEQUENCE [LARGE SCALE GENOMIC DNA]</scope>
    <source>
        <strain evidence="5">CCM 8702</strain>
    </source>
</reference>
<dbReference type="InterPro" id="IPR051675">
    <property type="entry name" value="Endo/Exo/Phosphatase_dom_1"/>
</dbReference>
<dbReference type="SMART" id="SM00278">
    <property type="entry name" value="HhH1"/>
    <property type="match status" value="2"/>
</dbReference>
<sequence>MKKELLWAACLSAVLGTGVLLVAGGNDPQGEPWKPLNDQLQTALAVQEGTLDAALKDGKEKRAVKQEPSEASSASPEKEPGSASGQVDSDIHPVVQGTDQVPEAASVGSVDDNRAAVEAAPSISAAAETAEPDVSQPAVAQPALQSTAAAPVDDGKIHINSADAAALMELPGIGEKKAQAILDYRSRNGPFRNVTDIVKVKGIGAKMLEKMLPDLAL</sequence>
<accession>A0ABQ1ZSV2</accession>
<comment type="caution">
    <text evidence="4">The sequence shown here is derived from an EMBL/GenBank/DDBJ whole genome shotgun (WGS) entry which is preliminary data.</text>
</comment>
<dbReference type="NCBIfam" id="TIGR00426">
    <property type="entry name" value="competence protein ComEA helix-hairpin-helix repeat region"/>
    <property type="match status" value="1"/>
</dbReference>
<proteinExistence type="predicted"/>
<evidence type="ECO:0000259" key="3">
    <source>
        <dbReference type="SMART" id="SM00278"/>
    </source>
</evidence>
<dbReference type="InterPro" id="IPR004509">
    <property type="entry name" value="Competence_ComEA_HhH"/>
</dbReference>
<dbReference type="SUPFAM" id="SSF47781">
    <property type="entry name" value="RuvA domain 2-like"/>
    <property type="match status" value="1"/>
</dbReference>
<feature type="region of interest" description="Disordered" evidence="1">
    <location>
        <begin position="124"/>
        <end position="149"/>
    </location>
</feature>
<protein>
    <recommendedName>
        <fullName evidence="3">Helix-hairpin-helix DNA-binding motif class 1 domain-containing protein</fullName>
    </recommendedName>
</protein>
<dbReference type="PANTHER" id="PTHR21180:SF32">
    <property type="entry name" value="ENDONUCLEASE_EXONUCLEASE_PHOSPHATASE FAMILY DOMAIN-CONTAINING PROTEIN 1"/>
    <property type="match status" value="1"/>
</dbReference>
<feature type="region of interest" description="Disordered" evidence="1">
    <location>
        <begin position="58"/>
        <end position="90"/>
    </location>
</feature>
<feature type="chain" id="PRO_5046337466" description="Helix-hairpin-helix DNA-binding motif class 1 domain-containing protein" evidence="2">
    <location>
        <begin position="24"/>
        <end position="217"/>
    </location>
</feature>
<feature type="domain" description="Helix-hairpin-helix DNA-binding motif class 1" evidence="3">
    <location>
        <begin position="165"/>
        <end position="184"/>
    </location>
</feature>
<evidence type="ECO:0000256" key="1">
    <source>
        <dbReference type="SAM" id="MobiDB-lite"/>
    </source>
</evidence>
<keyword evidence="5" id="KW-1185">Reference proteome</keyword>
<feature type="signal peptide" evidence="2">
    <location>
        <begin position="1"/>
        <end position="23"/>
    </location>
</feature>
<dbReference type="EMBL" id="BMDD01000001">
    <property type="protein sequence ID" value="GGH74420.1"/>
    <property type="molecule type" value="Genomic_DNA"/>
</dbReference>
<evidence type="ECO:0000313" key="4">
    <source>
        <dbReference type="EMBL" id="GGH74420.1"/>
    </source>
</evidence>
<feature type="domain" description="Helix-hairpin-helix DNA-binding motif class 1" evidence="3">
    <location>
        <begin position="195"/>
        <end position="214"/>
    </location>
</feature>
<dbReference type="Pfam" id="PF12836">
    <property type="entry name" value="HHH_3"/>
    <property type="match status" value="1"/>
</dbReference>
<gene>
    <name evidence="4" type="ORF">GCM10007362_14500</name>
</gene>
<evidence type="ECO:0000256" key="2">
    <source>
        <dbReference type="SAM" id="SignalP"/>
    </source>
</evidence>
<dbReference type="RefSeq" id="WP_172247135.1">
    <property type="nucleotide sequence ID" value="NZ_BMDD01000001.1"/>
</dbReference>
<keyword evidence="2" id="KW-0732">Signal</keyword>
<dbReference type="InterPro" id="IPR003583">
    <property type="entry name" value="Hlx-hairpin-Hlx_DNA-bd_motif"/>
</dbReference>